<evidence type="ECO:0000259" key="13">
    <source>
        <dbReference type="Pfam" id="PF00905"/>
    </source>
</evidence>
<keyword evidence="8 12" id="KW-1133">Transmembrane helix</keyword>
<keyword evidence="5 12" id="KW-0812">Transmembrane</keyword>
<evidence type="ECO:0000256" key="3">
    <source>
        <dbReference type="ARBA" id="ARBA00007171"/>
    </source>
</evidence>
<dbReference type="InterPro" id="IPR005311">
    <property type="entry name" value="PBP_dimer"/>
</dbReference>
<comment type="caution">
    <text evidence="15">The sequence shown here is derived from an EMBL/GenBank/DDBJ whole genome shotgun (WGS) entry which is preliminary data.</text>
</comment>
<dbReference type="Gene3D" id="3.90.1310.10">
    <property type="entry name" value="Penicillin-binding protein 2a (Domain 2)"/>
    <property type="match status" value="1"/>
</dbReference>
<evidence type="ECO:0000256" key="10">
    <source>
        <dbReference type="ARBA" id="ARBA00023316"/>
    </source>
</evidence>
<feature type="domain" description="Penicillin-binding protein dimerisation" evidence="14">
    <location>
        <begin position="53"/>
        <end position="343"/>
    </location>
</feature>
<evidence type="ECO:0000256" key="6">
    <source>
        <dbReference type="ARBA" id="ARBA00022960"/>
    </source>
</evidence>
<evidence type="ECO:0000256" key="1">
    <source>
        <dbReference type="ARBA" id="ARBA00004167"/>
    </source>
</evidence>
<keyword evidence="10" id="KW-0961">Cell wall biogenesis/degradation</keyword>
<accession>A0ABR9R786</accession>
<dbReference type="Pfam" id="PF00905">
    <property type="entry name" value="Transpeptidase"/>
    <property type="match status" value="1"/>
</dbReference>
<evidence type="ECO:0000256" key="2">
    <source>
        <dbReference type="ARBA" id="ARBA00004236"/>
    </source>
</evidence>
<dbReference type="SUPFAM" id="SSF56601">
    <property type="entry name" value="beta-lactamase/transpeptidase-like"/>
    <property type="match status" value="1"/>
</dbReference>
<evidence type="ECO:0000256" key="9">
    <source>
        <dbReference type="ARBA" id="ARBA00023136"/>
    </source>
</evidence>
<evidence type="ECO:0000259" key="14">
    <source>
        <dbReference type="Pfam" id="PF03717"/>
    </source>
</evidence>
<dbReference type="InterPro" id="IPR050515">
    <property type="entry name" value="Beta-lactam/transpept"/>
</dbReference>
<evidence type="ECO:0000256" key="7">
    <source>
        <dbReference type="ARBA" id="ARBA00022984"/>
    </source>
</evidence>
<keyword evidence="4" id="KW-1003">Cell membrane</keyword>
<dbReference type="Pfam" id="PF03717">
    <property type="entry name" value="PBP_dimer"/>
    <property type="match status" value="1"/>
</dbReference>
<feature type="transmembrane region" description="Helical" evidence="12">
    <location>
        <begin position="12"/>
        <end position="31"/>
    </location>
</feature>
<feature type="region of interest" description="Disordered" evidence="11">
    <location>
        <begin position="172"/>
        <end position="191"/>
    </location>
</feature>
<dbReference type="EMBL" id="JADCKF010000001">
    <property type="protein sequence ID" value="MBE5054557.1"/>
    <property type="molecule type" value="Genomic_DNA"/>
</dbReference>
<proteinExistence type="inferred from homology"/>
<comment type="similarity">
    <text evidence="3">Belongs to the transpeptidase family.</text>
</comment>
<evidence type="ECO:0000256" key="12">
    <source>
        <dbReference type="SAM" id="Phobius"/>
    </source>
</evidence>
<dbReference type="InterPro" id="IPR001460">
    <property type="entry name" value="PCN-bd_Tpept"/>
</dbReference>
<comment type="subcellular location">
    <subcellularLocation>
        <location evidence="2">Cell membrane</location>
    </subcellularLocation>
    <subcellularLocation>
        <location evidence="1">Membrane</location>
        <topology evidence="1">Single-pass membrane protein</topology>
    </subcellularLocation>
</comment>
<evidence type="ECO:0000313" key="16">
    <source>
        <dbReference type="Proteomes" id="UP000806211"/>
    </source>
</evidence>
<dbReference type="InterPro" id="IPR036138">
    <property type="entry name" value="PBP_dimer_sf"/>
</dbReference>
<sequence length="743" mass="81155">MDKKQFQRRVYVVSGVLGLLFFLFVGVLYQLQIIQGPYYRAQATKRNAQTETVEAVRGEILDCNGRVMVSNRSTYQVRLNTSVMGTEEERNAILTALLQICREQGVTWTDTLPVTGAPPFEYTLGTATGTNRRAFLKLMDILSENNSSWETASASGVALGEEWEAYRKAVDAASQTTETGTQAAETPAAPEDTVSAAPLIAKMKDHFGIDPTMPDEEARDLIGVLYELTLRSKGAATSEYIFAQDVDIRFITAVKEQGLKGVKIEPTTTRVYETSYAAHILGRVGPIFAEEWNEEDSYYKNNGYKMDDIVGKEGMEKAFESYLRGEEGTQIVELNSEGKVVSETWKTDPETGEPMAPKPGNNVVTTIDLRLQEALEQSLATRVPGLSDTVEGAAGVVIDMKGGVKAIASYPTFDISQAYKDSSLYNELLKDPLRPLYNRATMGLYSPGSTFKMITGVAALQEGLTTPYEEILDTGYFRYPEGEKYPYGDYHPKCWIYRQQGGTHGWEDMAHAIEDSCNVFFFTLADRLGIDLLDEYAAMFGLGQSTGIEVPEYTGYVAGPETSERLNQEWYGGLLLSAAIGQGNTLCTPLQLANYIATLVNGGNHYPAHLLQTVKSSDYSQVVLENEPEPLDTINISEENLEAVKYGMYLLGTEGSVSKYFKDLPVEVGAKTGTAQVGSETTEANAVFVCFAPYDDPEIAIALVAEHGDSGGGLAAVAADVLSVYFGQSGTSQAVNGEGVLIR</sequence>
<dbReference type="Gene3D" id="3.40.710.10">
    <property type="entry name" value="DD-peptidase/beta-lactamase superfamily"/>
    <property type="match status" value="1"/>
</dbReference>
<feature type="domain" description="Penicillin-binding protein transpeptidase" evidence="13">
    <location>
        <begin position="395"/>
        <end position="715"/>
    </location>
</feature>
<dbReference type="RefSeq" id="WP_193535827.1">
    <property type="nucleotide sequence ID" value="NZ_JADCKF010000001.1"/>
</dbReference>
<protein>
    <submittedName>
        <fullName evidence="15">Penicillin-binding protein</fullName>
    </submittedName>
</protein>
<keyword evidence="9 12" id="KW-0472">Membrane</keyword>
<evidence type="ECO:0000256" key="4">
    <source>
        <dbReference type="ARBA" id="ARBA00022475"/>
    </source>
</evidence>
<dbReference type="Proteomes" id="UP000806211">
    <property type="component" value="Unassembled WGS sequence"/>
</dbReference>
<keyword evidence="16" id="KW-1185">Reference proteome</keyword>
<dbReference type="PANTHER" id="PTHR30627:SF2">
    <property type="entry name" value="PEPTIDOGLYCAN D,D-TRANSPEPTIDASE MRDA"/>
    <property type="match status" value="1"/>
</dbReference>
<dbReference type="Gene3D" id="1.10.10.1230">
    <property type="entry name" value="Penicillin-binding protein, N-terminal non-catalytic domain, head sub-domain"/>
    <property type="match status" value="1"/>
</dbReference>
<dbReference type="InterPro" id="IPR012338">
    <property type="entry name" value="Beta-lactam/transpept-like"/>
</dbReference>
<evidence type="ECO:0000313" key="15">
    <source>
        <dbReference type="EMBL" id="MBE5054557.1"/>
    </source>
</evidence>
<dbReference type="SUPFAM" id="SSF56519">
    <property type="entry name" value="Penicillin binding protein dimerisation domain"/>
    <property type="match status" value="1"/>
</dbReference>
<name>A0ABR9R786_9FIRM</name>
<evidence type="ECO:0000256" key="8">
    <source>
        <dbReference type="ARBA" id="ARBA00022989"/>
    </source>
</evidence>
<keyword evidence="7" id="KW-0573">Peptidoglycan synthesis</keyword>
<organism evidence="15 16">
    <name type="scientific">Pseudoflavonifractor gallinarum</name>
    <dbReference type="NCBI Taxonomy" id="2779352"/>
    <lineage>
        <taxon>Bacteria</taxon>
        <taxon>Bacillati</taxon>
        <taxon>Bacillota</taxon>
        <taxon>Clostridia</taxon>
        <taxon>Eubacteriales</taxon>
        <taxon>Oscillospiraceae</taxon>
        <taxon>Pseudoflavonifractor</taxon>
    </lineage>
</organism>
<keyword evidence="6" id="KW-0133">Cell shape</keyword>
<dbReference type="PANTHER" id="PTHR30627">
    <property type="entry name" value="PEPTIDOGLYCAN D,D-TRANSPEPTIDASE"/>
    <property type="match status" value="1"/>
</dbReference>
<reference evidence="15 16" key="1">
    <citation type="submission" date="2020-10" db="EMBL/GenBank/DDBJ databases">
        <title>ChiBAC.</title>
        <authorList>
            <person name="Zenner C."/>
            <person name="Hitch T.C.A."/>
            <person name="Clavel T."/>
        </authorList>
    </citation>
    <scope>NUCLEOTIDE SEQUENCE [LARGE SCALE GENOMIC DNA]</scope>
    <source>
        <strain evidence="15 16">DSM 107456</strain>
    </source>
</reference>
<evidence type="ECO:0000256" key="11">
    <source>
        <dbReference type="SAM" id="MobiDB-lite"/>
    </source>
</evidence>
<evidence type="ECO:0000256" key="5">
    <source>
        <dbReference type="ARBA" id="ARBA00022692"/>
    </source>
</evidence>
<gene>
    <name evidence="15" type="ORF">INF37_00865</name>
</gene>